<dbReference type="InterPro" id="IPR006671">
    <property type="entry name" value="Cyclin_N"/>
</dbReference>
<feature type="compositionally biased region" description="Low complexity" evidence="5">
    <location>
        <begin position="219"/>
        <end position="236"/>
    </location>
</feature>
<evidence type="ECO:0000256" key="2">
    <source>
        <dbReference type="ARBA" id="ARBA00023127"/>
    </source>
</evidence>
<keyword evidence="3" id="KW-0131">Cell cycle</keyword>
<feature type="domain" description="Cyclin-like" evidence="6">
    <location>
        <begin position="486"/>
        <end position="576"/>
    </location>
</feature>
<sequence>MAPTKGTTRTAAANNQAILSIAGGLRAKGLTTRRAAAANHNIDANVENMQTRAKRKADNSPIKNDKIKRSALGNLTNNVKVMTLHPNDDDAKQQQPKKPTARQLQALVDAKNNDKLSVLAPANGPIVIKAPSTANLQPADLVPIVLSTTQLTKTALAAAAAAAGVTTTTNKIMTRAASKLDDHQVDPAEQLEKYHRLLDKWEEASKRRIPHAAPMPVLPVQAKQQQEQQKQQQQPKLPAPPPPVNAVKPTRRISNDFNKTEESLYMSALEDVSSCESMRLSGNFEAVRRRSAKLQQQQKTEQQQLTNKSPTEEAVLKASAAAAMVAIQAPVPEDVEDFDRKNWDDPFQVSHYAMDIFNYLKLREPEFLIEDYMPKQIHLTAWMRTLLVDWMVEVQETFELNHETLYLAVKIVDLYLCRQVINKEKLQLLGAAAFFIACKYDERQPPLIEDFLYICDNAYNHDELVRMEMETLRIIDYDLGIPLSYRFLRRYARCAKVPMPTLTLARYILELSLMDYATVSFSDSQMACAALFMALRMHGGEVNLEAETWTPTLVYYTGYELAQFAELVPVLNAGLHRKPRTTIKTIRNKYSHKIFHEVARVPLLSNAQMFQNNLDLNTSL</sequence>
<evidence type="ECO:0000256" key="1">
    <source>
        <dbReference type="ARBA" id="ARBA00022618"/>
    </source>
</evidence>
<keyword evidence="2 4" id="KW-0195">Cyclin</keyword>
<dbReference type="FunFam" id="1.10.472.10:FF:000001">
    <property type="entry name" value="G2/mitotic-specific cyclin"/>
    <property type="match status" value="1"/>
</dbReference>
<dbReference type="Proteomes" id="UP000515160">
    <property type="component" value="Chromosome 2R"/>
</dbReference>
<dbReference type="SMART" id="SM01332">
    <property type="entry name" value="Cyclin_C"/>
    <property type="match status" value="1"/>
</dbReference>
<protein>
    <submittedName>
        <fullName evidence="9">G2/mitotic-specific cyclin-B3</fullName>
    </submittedName>
</protein>
<feature type="domain" description="Cyclin C-terminal" evidence="7">
    <location>
        <begin position="482"/>
        <end position="604"/>
    </location>
</feature>
<organism evidence="8 9">
    <name type="scientific">Drosophila albomicans</name>
    <name type="common">Fruit fly</name>
    <dbReference type="NCBI Taxonomy" id="7291"/>
    <lineage>
        <taxon>Eukaryota</taxon>
        <taxon>Metazoa</taxon>
        <taxon>Ecdysozoa</taxon>
        <taxon>Arthropoda</taxon>
        <taxon>Hexapoda</taxon>
        <taxon>Insecta</taxon>
        <taxon>Pterygota</taxon>
        <taxon>Neoptera</taxon>
        <taxon>Endopterygota</taxon>
        <taxon>Diptera</taxon>
        <taxon>Brachycera</taxon>
        <taxon>Muscomorpha</taxon>
        <taxon>Ephydroidea</taxon>
        <taxon>Drosophilidae</taxon>
        <taxon>Drosophila</taxon>
    </lineage>
</organism>
<reference evidence="9" key="1">
    <citation type="submission" date="2025-08" db="UniProtKB">
        <authorList>
            <consortium name="RefSeq"/>
        </authorList>
    </citation>
    <scope>IDENTIFICATION</scope>
    <source>
        <strain evidence="9">15112-1751.03</strain>
        <tissue evidence="9">Whole Adult</tissue>
    </source>
</reference>
<dbReference type="Gene3D" id="1.10.472.10">
    <property type="entry name" value="Cyclin-like"/>
    <property type="match status" value="2"/>
</dbReference>
<keyword evidence="8" id="KW-1185">Reference proteome</keyword>
<dbReference type="OrthoDB" id="5590282at2759"/>
<dbReference type="PANTHER" id="PTHR10177">
    <property type="entry name" value="CYCLINS"/>
    <property type="match status" value="1"/>
</dbReference>
<dbReference type="InterPro" id="IPR004367">
    <property type="entry name" value="Cyclin_C-dom"/>
</dbReference>
<dbReference type="GeneID" id="117573702"/>
<dbReference type="Pfam" id="PF00134">
    <property type="entry name" value="Cyclin_N"/>
    <property type="match status" value="1"/>
</dbReference>
<dbReference type="InterPro" id="IPR013763">
    <property type="entry name" value="Cyclin-like_dom"/>
</dbReference>
<dbReference type="SMART" id="SM00385">
    <property type="entry name" value="CYCLIN"/>
    <property type="match status" value="2"/>
</dbReference>
<feature type="region of interest" description="Disordered" evidence="5">
    <location>
        <begin position="219"/>
        <end position="251"/>
    </location>
</feature>
<name>A0A6P8X9W0_DROAB</name>
<evidence type="ECO:0000256" key="5">
    <source>
        <dbReference type="SAM" id="MobiDB-lite"/>
    </source>
</evidence>
<dbReference type="GO" id="GO:0005634">
    <property type="term" value="C:nucleus"/>
    <property type="evidence" value="ECO:0007669"/>
    <property type="project" value="UniProtKB-ARBA"/>
</dbReference>
<evidence type="ECO:0000256" key="4">
    <source>
        <dbReference type="RuleBase" id="RU000383"/>
    </source>
</evidence>
<dbReference type="InterPro" id="IPR039361">
    <property type="entry name" value="Cyclin"/>
</dbReference>
<evidence type="ECO:0000313" key="8">
    <source>
        <dbReference type="Proteomes" id="UP000515160"/>
    </source>
</evidence>
<evidence type="ECO:0000259" key="7">
    <source>
        <dbReference type="SMART" id="SM01332"/>
    </source>
</evidence>
<dbReference type="CDD" id="cd20508">
    <property type="entry name" value="CYCLIN_CCNB3_rpt1"/>
    <property type="match status" value="1"/>
</dbReference>
<dbReference type="SUPFAM" id="SSF47954">
    <property type="entry name" value="Cyclin-like"/>
    <property type="match status" value="2"/>
</dbReference>
<dbReference type="InterPro" id="IPR036915">
    <property type="entry name" value="Cyclin-like_sf"/>
</dbReference>
<dbReference type="AlphaFoldDB" id="A0A6P8X9W0"/>
<dbReference type="CTD" id="42971"/>
<dbReference type="RefSeq" id="XP_034112961.1">
    <property type="nucleotide sequence ID" value="XM_034257070.2"/>
</dbReference>
<evidence type="ECO:0000259" key="6">
    <source>
        <dbReference type="SMART" id="SM00385"/>
    </source>
</evidence>
<dbReference type="CDD" id="cd20510">
    <property type="entry name" value="CYCLIN_CCNB3_rpt2"/>
    <property type="match status" value="1"/>
</dbReference>
<keyword evidence="1" id="KW-0132">Cell division</keyword>
<proteinExistence type="inferred from homology"/>
<evidence type="ECO:0000313" key="9">
    <source>
        <dbReference type="RefSeq" id="XP_034112961.1"/>
    </source>
</evidence>
<dbReference type="GO" id="GO:0051301">
    <property type="term" value="P:cell division"/>
    <property type="evidence" value="ECO:0007669"/>
    <property type="project" value="UniProtKB-KW"/>
</dbReference>
<dbReference type="Pfam" id="PF02984">
    <property type="entry name" value="Cyclin_C"/>
    <property type="match status" value="1"/>
</dbReference>
<accession>A0A6P8X9W0</accession>
<feature type="domain" description="Cyclin-like" evidence="6">
    <location>
        <begin position="389"/>
        <end position="473"/>
    </location>
</feature>
<feature type="region of interest" description="Disordered" evidence="5">
    <location>
        <begin position="291"/>
        <end position="311"/>
    </location>
</feature>
<comment type="similarity">
    <text evidence="4">Belongs to the cyclin family.</text>
</comment>
<feature type="compositionally biased region" description="Low complexity" evidence="5">
    <location>
        <begin position="293"/>
        <end position="306"/>
    </location>
</feature>
<gene>
    <name evidence="9" type="primary">LOC117573702</name>
</gene>
<evidence type="ECO:0000256" key="3">
    <source>
        <dbReference type="ARBA" id="ARBA00023306"/>
    </source>
</evidence>